<dbReference type="Gene3D" id="1.20.1280.290">
    <property type="match status" value="2"/>
</dbReference>
<dbReference type="InterPro" id="IPR004316">
    <property type="entry name" value="SWEET_rpt"/>
</dbReference>
<keyword evidence="6 11" id="KW-0812">Transmembrane</keyword>
<dbReference type="PANTHER" id="PTHR10791:SF30">
    <property type="entry name" value="SUGAR TRANSPORTER SWEET1"/>
    <property type="match status" value="1"/>
</dbReference>
<reference evidence="12" key="1">
    <citation type="submission" date="2019-03" db="EMBL/GenBank/DDBJ databases">
        <title>Long read genome sequence of the mycoparasitic Pythium oligandrum ATCC 38472 isolated from sugarbeet rhizosphere.</title>
        <authorList>
            <person name="Gaulin E."/>
        </authorList>
    </citation>
    <scope>NUCLEOTIDE SEQUENCE</scope>
    <source>
        <strain evidence="12">ATCC 38472_TT</strain>
    </source>
</reference>
<comment type="similarity">
    <text evidence="2">Belongs to the SWEET sugar transporter family.</text>
</comment>
<evidence type="ECO:0000256" key="8">
    <source>
        <dbReference type="ARBA" id="ARBA00022989"/>
    </source>
</evidence>
<proteinExistence type="inferred from homology"/>
<feature type="region of interest" description="Disordered" evidence="10">
    <location>
        <begin position="231"/>
        <end position="259"/>
    </location>
</feature>
<feature type="transmembrane region" description="Helical" evidence="11">
    <location>
        <begin position="167"/>
        <end position="190"/>
    </location>
</feature>
<evidence type="ECO:0000256" key="7">
    <source>
        <dbReference type="ARBA" id="ARBA00022737"/>
    </source>
</evidence>
<name>A0A8K1CTU2_PYTOL</name>
<dbReference type="InterPro" id="IPR047664">
    <property type="entry name" value="SWEET"/>
</dbReference>
<dbReference type="AlphaFoldDB" id="A0A8K1CTU2"/>
<keyword evidence="8 11" id="KW-1133">Transmembrane helix</keyword>
<dbReference type="GO" id="GO:0005886">
    <property type="term" value="C:plasma membrane"/>
    <property type="evidence" value="ECO:0007669"/>
    <property type="project" value="UniProtKB-SubCell"/>
</dbReference>
<keyword evidence="3" id="KW-0813">Transport</keyword>
<keyword evidence="13" id="KW-1185">Reference proteome</keyword>
<evidence type="ECO:0000256" key="9">
    <source>
        <dbReference type="ARBA" id="ARBA00023136"/>
    </source>
</evidence>
<feature type="transmembrane region" description="Helical" evidence="11">
    <location>
        <begin position="109"/>
        <end position="128"/>
    </location>
</feature>
<dbReference type="Proteomes" id="UP000794436">
    <property type="component" value="Unassembled WGS sequence"/>
</dbReference>
<keyword evidence="4" id="KW-1003">Cell membrane</keyword>
<evidence type="ECO:0000256" key="1">
    <source>
        <dbReference type="ARBA" id="ARBA00004651"/>
    </source>
</evidence>
<evidence type="ECO:0000256" key="11">
    <source>
        <dbReference type="SAM" id="Phobius"/>
    </source>
</evidence>
<dbReference type="EMBL" id="SPLM01000001">
    <property type="protein sequence ID" value="TMW69139.1"/>
    <property type="molecule type" value="Genomic_DNA"/>
</dbReference>
<evidence type="ECO:0000256" key="4">
    <source>
        <dbReference type="ARBA" id="ARBA00022475"/>
    </source>
</evidence>
<evidence type="ECO:0000256" key="10">
    <source>
        <dbReference type="SAM" id="MobiDB-lite"/>
    </source>
</evidence>
<feature type="transmembrane region" description="Helical" evidence="11">
    <location>
        <begin position="55"/>
        <end position="73"/>
    </location>
</feature>
<feature type="transmembrane region" description="Helical" evidence="11">
    <location>
        <begin position="196"/>
        <end position="217"/>
    </location>
</feature>
<dbReference type="OrthoDB" id="409725at2759"/>
<feature type="transmembrane region" description="Helical" evidence="11">
    <location>
        <begin position="79"/>
        <end position="97"/>
    </location>
</feature>
<evidence type="ECO:0000256" key="3">
    <source>
        <dbReference type="ARBA" id="ARBA00022448"/>
    </source>
</evidence>
<comment type="subcellular location">
    <subcellularLocation>
        <location evidence="1">Cell membrane</location>
        <topology evidence="1">Multi-pass membrane protein</topology>
    </subcellularLocation>
</comment>
<evidence type="ECO:0000256" key="5">
    <source>
        <dbReference type="ARBA" id="ARBA00022597"/>
    </source>
</evidence>
<protein>
    <recommendedName>
        <fullName evidence="14">Bidirectional sugar transporter SWEET</fullName>
    </recommendedName>
</protein>
<evidence type="ECO:0000313" key="12">
    <source>
        <dbReference type="EMBL" id="TMW69139.1"/>
    </source>
</evidence>
<sequence>MASWQSAENAFYMAYFLGLRAVPVVAVGSSIASAVSPWHTVKVIQRAGHTMQYSFAPFFFFFVQSVMNTLYGYTTANPVVKYTAALSVVMGTYYINVYCRHAPNKARPLRWLVTALTLISMLAMVAMSKSPKESQLLIGVPGNILALLTSASPLLQIKTILKTRDASCLPLGMAVMNVVAGGIWMLYGMLLQDKLVILPNMFALTMGLIQGALIVSFPSKLQTAQEYGFAGKTGSANSPSVKSSDVSNGTASIFKDPQE</sequence>
<dbReference type="Pfam" id="PF03083">
    <property type="entry name" value="MtN3_slv"/>
    <property type="match status" value="2"/>
</dbReference>
<feature type="transmembrane region" description="Helical" evidence="11">
    <location>
        <begin position="134"/>
        <end position="155"/>
    </location>
</feature>
<feature type="transmembrane region" description="Helical" evidence="11">
    <location>
        <begin position="12"/>
        <end position="35"/>
    </location>
</feature>
<evidence type="ECO:0000256" key="6">
    <source>
        <dbReference type="ARBA" id="ARBA00022692"/>
    </source>
</evidence>
<accession>A0A8K1CTU2</accession>
<gene>
    <name evidence="12" type="ORF">Poli38472_001295</name>
</gene>
<evidence type="ECO:0008006" key="14">
    <source>
        <dbReference type="Google" id="ProtNLM"/>
    </source>
</evidence>
<feature type="compositionally biased region" description="Polar residues" evidence="10">
    <location>
        <begin position="234"/>
        <end position="251"/>
    </location>
</feature>
<dbReference type="GO" id="GO:0051119">
    <property type="term" value="F:sugar transmembrane transporter activity"/>
    <property type="evidence" value="ECO:0007669"/>
    <property type="project" value="InterPro"/>
</dbReference>
<dbReference type="PANTHER" id="PTHR10791">
    <property type="entry name" value="RAG1-ACTIVATING PROTEIN 1"/>
    <property type="match status" value="1"/>
</dbReference>
<comment type="caution">
    <text evidence="12">The sequence shown here is derived from an EMBL/GenBank/DDBJ whole genome shotgun (WGS) entry which is preliminary data.</text>
</comment>
<keyword evidence="9 11" id="KW-0472">Membrane</keyword>
<keyword evidence="5" id="KW-0762">Sugar transport</keyword>
<evidence type="ECO:0000256" key="2">
    <source>
        <dbReference type="ARBA" id="ARBA00007809"/>
    </source>
</evidence>
<evidence type="ECO:0000313" key="13">
    <source>
        <dbReference type="Proteomes" id="UP000794436"/>
    </source>
</evidence>
<organism evidence="12 13">
    <name type="scientific">Pythium oligandrum</name>
    <name type="common">Mycoparasitic fungus</name>
    <dbReference type="NCBI Taxonomy" id="41045"/>
    <lineage>
        <taxon>Eukaryota</taxon>
        <taxon>Sar</taxon>
        <taxon>Stramenopiles</taxon>
        <taxon>Oomycota</taxon>
        <taxon>Peronosporomycetes</taxon>
        <taxon>Pythiales</taxon>
        <taxon>Pythiaceae</taxon>
        <taxon>Pythium</taxon>
    </lineage>
</organism>
<keyword evidence="7" id="KW-0677">Repeat</keyword>